<evidence type="ECO:0000313" key="2">
    <source>
        <dbReference type="EMBL" id="CAJ2503729.1"/>
    </source>
</evidence>
<reference evidence="2" key="1">
    <citation type="submission" date="2023-10" db="EMBL/GenBank/DDBJ databases">
        <authorList>
            <person name="Hackl T."/>
        </authorList>
    </citation>
    <scope>NUCLEOTIDE SEQUENCE</scope>
</reference>
<name>A0AAI8VG10_9PEZI</name>
<accession>A0AAI8VG10</accession>
<proteinExistence type="predicted"/>
<comment type="caution">
    <text evidence="2">The sequence shown here is derived from an EMBL/GenBank/DDBJ whole genome shotgun (WGS) entry which is preliminary data.</text>
</comment>
<feature type="compositionally biased region" description="Basic and acidic residues" evidence="1">
    <location>
        <begin position="52"/>
        <end position="74"/>
    </location>
</feature>
<evidence type="ECO:0000256" key="1">
    <source>
        <dbReference type="SAM" id="MobiDB-lite"/>
    </source>
</evidence>
<evidence type="ECO:0000313" key="3">
    <source>
        <dbReference type="Proteomes" id="UP001295740"/>
    </source>
</evidence>
<organism evidence="2 3">
    <name type="scientific">Anthostomella pinea</name>
    <dbReference type="NCBI Taxonomy" id="933095"/>
    <lineage>
        <taxon>Eukaryota</taxon>
        <taxon>Fungi</taxon>
        <taxon>Dikarya</taxon>
        <taxon>Ascomycota</taxon>
        <taxon>Pezizomycotina</taxon>
        <taxon>Sordariomycetes</taxon>
        <taxon>Xylariomycetidae</taxon>
        <taxon>Xylariales</taxon>
        <taxon>Xylariaceae</taxon>
        <taxon>Anthostomella</taxon>
    </lineage>
</organism>
<gene>
    <name evidence="2" type="ORF">KHLLAP_LOCUS4197</name>
</gene>
<protein>
    <submittedName>
        <fullName evidence="2">Uu.00g111230.m01.CDS01</fullName>
    </submittedName>
</protein>
<feature type="region of interest" description="Disordered" evidence="1">
    <location>
        <begin position="1"/>
        <end position="82"/>
    </location>
</feature>
<dbReference type="AlphaFoldDB" id="A0AAI8VG10"/>
<dbReference type="Proteomes" id="UP001295740">
    <property type="component" value="Unassembled WGS sequence"/>
</dbReference>
<dbReference type="EMBL" id="CAUWAG010000006">
    <property type="protein sequence ID" value="CAJ2503729.1"/>
    <property type="molecule type" value="Genomic_DNA"/>
</dbReference>
<keyword evidence="3" id="KW-1185">Reference proteome</keyword>
<sequence>MEGSSECHCSDPKRQRRSPTKKAVLSAAEVEDDDSEADPAGKNGAATTADNAEVKAEGAADEAKADKTMIKDTFGENAGCRN</sequence>